<reference evidence="2 3" key="1">
    <citation type="submission" date="2020-07" db="EMBL/GenBank/DDBJ databases">
        <title>Vallitalea guaymasensis genome.</title>
        <authorList>
            <person name="Postec A."/>
        </authorList>
    </citation>
    <scope>NUCLEOTIDE SEQUENCE [LARGE SCALE GENOMIC DNA]</scope>
    <source>
        <strain evidence="2 3">Ra1766G1</strain>
    </source>
</reference>
<keyword evidence="3" id="KW-1185">Reference proteome</keyword>
<accession>A0A8J8MAT2</accession>
<dbReference type="PANTHER" id="PTHR46211:SF1">
    <property type="entry name" value="GLYCEROPHOSPHODIESTER PHOSPHODIESTERASE, CYTOPLASMIC"/>
    <property type="match status" value="1"/>
</dbReference>
<gene>
    <name evidence="2" type="ORF">HYG85_10240</name>
</gene>
<dbReference type="InterPro" id="IPR030395">
    <property type="entry name" value="GP_PDE_dom"/>
</dbReference>
<sequence>MSRLPLITAHAGCMNTVPNSIESIMKGIETGADIIEVDVRATKDGVPILIHDPSINTIQDEQIQVNETTFEDLEKHINNKMVTLLEALDIAQQYNIVLNLDIKSLDAIDSIAALVNYEKMNNHVILSGCKKEKAIYLYNNYPQFQYLLNVDTNSLSEEDFNQQSIIEEICNEANSMSCCGINIDYKYCNEEIIKYFHSRFLPVAVWTIDNECDMEKYIELGVYSITTNKINTLKHIKENILSK</sequence>
<dbReference type="RefSeq" id="WP_212693395.1">
    <property type="nucleotide sequence ID" value="NZ_CP058561.1"/>
</dbReference>
<dbReference type="EMBL" id="CP058561">
    <property type="protein sequence ID" value="QUH29285.1"/>
    <property type="molecule type" value="Genomic_DNA"/>
</dbReference>
<dbReference type="PANTHER" id="PTHR46211">
    <property type="entry name" value="GLYCEROPHOSPHORYL DIESTER PHOSPHODIESTERASE"/>
    <property type="match status" value="1"/>
</dbReference>
<dbReference type="PROSITE" id="PS50007">
    <property type="entry name" value="PIPLC_X_DOMAIN"/>
    <property type="match status" value="1"/>
</dbReference>
<dbReference type="Proteomes" id="UP000677305">
    <property type="component" value="Chromosome"/>
</dbReference>
<proteinExistence type="predicted"/>
<dbReference type="Pfam" id="PF03009">
    <property type="entry name" value="GDPD"/>
    <property type="match status" value="1"/>
</dbReference>
<evidence type="ECO:0000313" key="2">
    <source>
        <dbReference type="EMBL" id="QUH29285.1"/>
    </source>
</evidence>
<dbReference type="Gene3D" id="3.20.20.190">
    <property type="entry name" value="Phosphatidylinositol (PI) phosphodiesterase"/>
    <property type="match status" value="1"/>
</dbReference>
<organism evidence="2 3">
    <name type="scientific">Vallitalea guaymasensis</name>
    <dbReference type="NCBI Taxonomy" id="1185412"/>
    <lineage>
        <taxon>Bacteria</taxon>
        <taxon>Bacillati</taxon>
        <taxon>Bacillota</taxon>
        <taxon>Clostridia</taxon>
        <taxon>Lachnospirales</taxon>
        <taxon>Vallitaleaceae</taxon>
        <taxon>Vallitalea</taxon>
    </lineage>
</organism>
<dbReference type="SUPFAM" id="SSF51695">
    <property type="entry name" value="PLC-like phosphodiesterases"/>
    <property type="match status" value="1"/>
</dbReference>
<dbReference type="AlphaFoldDB" id="A0A8J8MAT2"/>
<dbReference type="GO" id="GO:0008081">
    <property type="term" value="F:phosphoric diester hydrolase activity"/>
    <property type="evidence" value="ECO:0007669"/>
    <property type="project" value="InterPro"/>
</dbReference>
<feature type="domain" description="GP-PDE" evidence="1">
    <location>
        <begin position="5"/>
        <end position="237"/>
    </location>
</feature>
<dbReference type="KEGG" id="vgu:HYG85_10240"/>
<evidence type="ECO:0000313" key="3">
    <source>
        <dbReference type="Proteomes" id="UP000677305"/>
    </source>
</evidence>
<name>A0A8J8MAT2_9FIRM</name>
<dbReference type="GO" id="GO:0006629">
    <property type="term" value="P:lipid metabolic process"/>
    <property type="evidence" value="ECO:0007669"/>
    <property type="project" value="InterPro"/>
</dbReference>
<protein>
    <submittedName>
        <fullName evidence="2">Glycerophosphodiester phosphodiesterase</fullName>
    </submittedName>
</protein>
<evidence type="ECO:0000259" key="1">
    <source>
        <dbReference type="PROSITE" id="PS51704"/>
    </source>
</evidence>
<dbReference type="PROSITE" id="PS51704">
    <property type="entry name" value="GP_PDE"/>
    <property type="match status" value="1"/>
</dbReference>
<dbReference type="CDD" id="cd08556">
    <property type="entry name" value="GDPD"/>
    <property type="match status" value="1"/>
</dbReference>
<dbReference type="InterPro" id="IPR017946">
    <property type="entry name" value="PLC-like_Pdiesterase_TIM-brl"/>
</dbReference>